<comment type="caution">
    <text evidence="4">The sequence shown here is derived from an EMBL/GenBank/DDBJ whole genome shotgun (WGS) entry which is preliminary data.</text>
</comment>
<organism evidence="4 5">
    <name type="scientific">Streptomyces rubradiris</name>
    <name type="common">Streptomyces achromogenes subsp. rubradiris</name>
    <dbReference type="NCBI Taxonomy" id="285531"/>
    <lineage>
        <taxon>Bacteria</taxon>
        <taxon>Bacillati</taxon>
        <taxon>Actinomycetota</taxon>
        <taxon>Actinomycetes</taxon>
        <taxon>Kitasatosporales</taxon>
        <taxon>Streptomycetaceae</taxon>
        <taxon>Streptomyces</taxon>
    </lineage>
</organism>
<feature type="transmembrane region" description="Helical" evidence="2">
    <location>
        <begin position="213"/>
        <end position="239"/>
    </location>
</feature>
<proteinExistence type="predicted"/>
<evidence type="ECO:0000313" key="5">
    <source>
        <dbReference type="Proteomes" id="UP000646738"/>
    </source>
</evidence>
<keyword evidence="5" id="KW-1185">Reference proteome</keyword>
<feature type="transmembrane region" description="Helical" evidence="2">
    <location>
        <begin position="245"/>
        <end position="263"/>
    </location>
</feature>
<feature type="transmembrane region" description="Helical" evidence="2">
    <location>
        <begin position="270"/>
        <end position="290"/>
    </location>
</feature>
<feature type="transmembrane region" description="Helical" evidence="2">
    <location>
        <begin position="150"/>
        <end position="171"/>
    </location>
</feature>
<feature type="transmembrane region" description="Helical" evidence="2">
    <location>
        <begin position="302"/>
        <end position="325"/>
    </location>
</feature>
<evidence type="ECO:0000256" key="2">
    <source>
        <dbReference type="SAM" id="Phobius"/>
    </source>
</evidence>
<sequence length="467" mass="48613">MGTGPGVEVRPQPGVETPLLPWADGKPAGFWQADGMTQPPLAEQLPYHRLARLTPRYQWWRPLLGTLVVGVGYVFAVLVLMLCFLVLGVALGYPEDADGWPEFGPVSGTALDLLSIAVGIPVLLLTVRWIGRRPAGTVSSVTGRLRLRWLGLCVLTAVPVLALAMGAMLLLPSDGGEAESQWVGWPAFGRALAMLLVLVPLQAAAEEYVFRGWLAQTAGAFLRSPWAASVPQAVLFAAAHGWGTVWGFADLLVFGVCAGWLTWRTGGLEAAIALHAVNNLLAFGVSAAVVDGLASDDTAADAGWQMAVLDGAGIVLYTAAVAWWLRRRRLDRTAPAPLPPAHPYGAVPGQWPAHSYGVTPGPWPVHPYGSVAGQVPVHPYGTAPGQAPVHPHGALPGQWPGHPHGALPGQWPGHPHGPLPGQWPGHPAAGAPVPPSGTAHPGAAAPWSDTGRPAGSAGTGEDTTGSG</sequence>
<protein>
    <recommendedName>
        <fullName evidence="3">CAAX prenyl protease 2/Lysostaphin resistance protein A-like domain-containing protein</fullName>
    </recommendedName>
</protein>
<gene>
    <name evidence="4" type="ORF">Srubr_00350</name>
</gene>
<feature type="transmembrane region" description="Helical" evidence="2">
    <location>
        <begin position="183"/>
        <end position="201"/>
    </location>
</feature>
<evidence type="ECO:0000256" key="1">
    <source>
        <dbReference type="SAM" id="MobiDB-lite"/>
    </source>
</evidence>
<dbReference type="InterPro" id="IPR003675">
    <property type="entry name" value="Rce1/LyrA-like_dom"/>
</dbReference>
<name>A0ABQ3R2W5_STRRR</name>
<dbReference type="EMBL" id="BNEA01000001">
    <property type="protein sequence ID" value="GHI50189.1"/>
    <property type="molecule type" value="Genomic_DNA"/>
</dbReference>
<feature type="transmembrane region" description="Helical" evidence="2">
    <location>
        <begin position="113"/>
        <end position="130"/>
    </location>
</feature>
<reference evidence="5" key="1">
    <citation type="submission" date="2023-07" db="EMBL/GenBank/DDBJ databases">
        <title>Whole genome shotgun sequence of Streptomyces achromogenes subsp. rubradiris NBRC 14000.</title>
        <authorList>
            <person name="Komaki H."/>
            <person name="Tamura T."/>
        </authorList>
    </citation>
    <scope>NUCLEOTIDE SEQUENCE [LARGE SCALE GENOMIC DNA]</scope>
    <source>
        <strain evidence="5">NBRC 14000</strain>
    </source>
</reference>
<keyword evidence="2" id="KW-0812">Transmembrane</keyword>
<keyword evidence="2" id="KW-1133">Transmembrane helix</keyword>
<accession>A0ABQ3R2W5</accession>
<dbReference type="Pfam" id="PF02517">
    <property type="entry name" value="Rce1-like"/>
    <property type="match status" value="1"/>
</dbReference>
<evidence type="ECO:0000313" key="4">
    <source>
        <dbReference type="EMBL" id="GHI50189.1"/>
    </source>
</evidence>
<evidence type="ECO:0000259" key="3">
    <source>
        <dbReference type="Pfam" id="PF02517"/>
    </source>
</evidence>
<feature type="domain" description="CAAX prenyl protease 2/Lysostaphin resistance protein A-like" evidence="3">
    <location>
        <begin position="191"/>
        <end position="281"/>
    </location>
</feature>
<feature type="transmembrane region" description="Helical" evidence="2">
    <location>
        <begin position="63"/>
        <end position="93"/>
    </location>
</feature>
<feature type="region of interest" description="Disordered" evidence="1">
    <location>
        <begin position="379"/>
        <end position="467"/>
    </location>
</feature>
<keyword evidence="2" id="KW-0472">Membrane</keyword>
<dbReference type="Proteomes" id="UP000646738">
    <property type="component" value="Unassembled WGS sequence"/>
</dbReference>